<evidence type="ECO:0000256" key="2">
    <source>
        <dbReference type="ARBA" id="ARBA00010637"/>
    </source>
</evidence>
<keyword evidence="6" id="KW-0812">Transmembrane</keyword>
<organism evidence="10 11">
    <name type="scientific">Legionella geestiana</name>
    <dbReference type="NCBI Taxonomy" id="45065"/>
    <lineage>
        <taxon>Bacteria</taxon>
        <taxon>Pseudomonadati</taxon>
        <taxon>Pseudomonadota</taxon>
        <taxon>Gammaproteobacteria</taxon>
        <taxon>Legionellales</taxon>
        <taxon>Legionellaceae</taxon>
        <taxon>Legionella</taxon>
    </lineage>
</organism>
<name>A0A0W0TVD6_9GAMM</name>
<dbReference type="PATRIC" id="fig|45065.4.peg.1232"/>
<keyword evidence="11" id="KW-1185">Reference proteome</keyword>
<keyword evidence="4" id="KW-1003">Cell membrane</keyword>
<accession>A0A0W0TVD6</accession>
<sequence>MIKNPFQNLSLRERLMVIGATVLTVIWLFYMLVFNPLLTKTINAREALVEKQETLAYMETVRKNNPANTTVKTLSSNQLLAEMASMLAGGEFKSFPCQIQQTASGNIQLGCDKVPFNPFVSWLWKLSERFAFTIREFSAERTDTAGVVRLSLVLSAASGTAMVR</sequence>
<evidence type="ECO:0000256" key="5">
    <source>
        <dbReference type="ARBA" id="ARBA00022519"/>
    </source>
</evidence>
<evidence type="ECO:0000256" key="4">
    <source>
        <dbReference type="ARBA" id="ARBA00022475"/>
    </source>
</evidence>
<evidence type="ECO:0000256" key="3">
    <source>
        <dbReference type="ARBA" id="ARBA00022448"/>
    </source>
</evidence>
<reference evidence="10 11" key="1">
    <citation type="submission" date="2015-11" db="EMBL/GenBank/DDBJ databases">
        <title>Genomic analysis of 38 Legionella species identifies large and diverse effector repertoires.</title>
        <authorList>
            <person name="Burstein D."/>
            <person name="Amaro F."/>
            <person name="Zusman T."/>
            <person name="Lifshitz Z."/>
            <person name="Cohen O."/>
            <person name="Gilbert J.A."/>
            <person name="Pupko T."/>
            <person name="Shuman H.A."/>
            <person name="Segal G."/>
        </authorList>
    </citation>
    <scope>NUCLEOTIDE SEQUENCE [LARGE SCALE GENOMIC DNA]</scope>
    <source>
        <strain evidence="10 11">ATCC 49504</strain>
    </source>
</reference>
<dbReference type="RefSeq" id="WP_028387382.1">
    <property type="nucleotide sequence ID" value="NZ_CAAAHN010000007.1"/>
</dbReference>
<comment type="similarity">
    <text evidence="2">Belongs to the GSP M family.</text>
</comment>
<evidence type="ECO:0000256" key="9">
    <source>
        <dbReference type="ARBA" id="ARBA00023136"/>
    </source>
</evidence>
<evidence type="ECO:0000313" key="11">
    <source>
        <dbReference type="Proteomes" id="UP000054785"/>
    </source>
</evidence>
<dbReference type="InterPro" id="IPR023229">
    <property type="entry name" value="T2SS_M_periplasmic_sf"/>
</dbReference>
<evidence type="ECO:0000256" key="7">
    <source>
        <dbReference type="ARBA" id="ARBA00022927"/>
    </source>
</evidence>
<evidence type="ECO:0000256" key="1">
    <source>
        <dbReference type="ARBA" id="ARBA00004377"/>
    </source>
</evidence>
<gene>
    <name evidence="10" type="ORF">Lgee_1147</name>
</gene>
<dbReference type="GO" id="GO:0015628">
    <property type="term" value="P:protein secretion by the type II secretion system"/>
    <property type="evidence" value="ECO:0007669"/>
    <property type="project" value="InterPro"/>
</dbReference>
<evidence type="ECO:0000256" key="6">
    <source>
        <dbReference type="ARBA" id="ARBA00022692"/>
    </source>
</evidence>
<dbReference type="Gene3D" id="3.30.1360.100">
    <property type="entry name" value="General secretion pathway protein M, EpsM"/>
    <property type="match status" value="1"/>
</dbReference>
<dbReference type="OrthoDB" id="6624834at2"/>
<evidence type="ECO:0000313" key="10">
    <source>
        <dbReference type="EMBL" id="KTC99655.1"/>
    </source>
</evidence>
<dbReference type="Proteomes" id="UP000054785">
    <property type="component" value="Unassembled WGS sequence"/>
</dbReference>
<dbReference type="GO" id="GO:0005886">
    <property type="term" value="C:plasma membrane"/>
    <property type="evidence" value="ECO:0007669"/>
    <property type="project" value="UniProtKB-SubCell"/>
</dbReference>
<proteinExistence type="inferred from homology"/>
<dbReference type="SUPFAM" id="SSF103054">
    <property type="entry name" value="General secretion pathway protein M, EpsM"/>
    <property type="match status" value="1"/>
</dbReference>
<keyword evidence="5" id="KW-0997">Cell inner membrane</keyword>
<comment type="subcellular location">
    <subcellularLocation>
        <location evidence="1">Cell inner membrane</location>
        <topology evidence="1">Single-pass membrane protein</topology>
    </subcellularLocation>
</comment>
<dbReference type="EMBL" id="LNYC01000044">
    <property type="protein sequence ID" value="KTC99655.1"/>
    <property type="molecule type" value="Genomic_DNA"/>
</dbReference>
<keyword evidence="8" id="KW-1133">Transmembrane helix</keyword>
<evidence type="ECO:0000256" key="8">
    <source>
        <dbReference type="ARBA" id="ARBA00022989"/>
    </source>
</evidence>
<dbReference type="STRING" id="45065.Lgee_1147"/>
<dbReference type="AlphaFoldDB" id="A0A0W0TVD6"/>
<keyword evidence="7" id="KW-0653">Protein transport</keyword>
<dbReference type="InterPro" id="IPR007690">
    <property type="entry name" value="T2SS_GspM"/>
</dbReference>
<protein>
    <submittedName>
        <fullName evidence="10">General secretion pathway protein</fullName>
    </submittedName>
</protein>
<keyword evidence="9" id="KW-0472">Membrane</keyword>
<dbReference type="GO" id="GO:0015627">
    <property type="term" value="C:type II protein secretion system complex"/>
    <property type="evidence" value="ECO:0007669"/>
    <property type="project" value="InterPro"/>
</dbReference>
<keyword evidence="3" id="KW-0813">Transport</keyword>
<comment type="caution">
    <text evidence="10">The sequence shown here is derived from an EMBL/GenBank/DDBJ whole genome shotgun (WGS) entry which is preliminary data.</text>
</comment>
<dbReference type="Pfam" id="PF04612">
    <property type="entry name" value="T2SSM"/>
    <property type="match status" value="1"/>
</dbReference>